<dbReference type="PANTHER" id="PTHR32096:SF80">
    <property type="entry name" value="WRKY TRANSCRIPTION FACTOR 27-RELATED"/>
    <property type="match status" value="1"/>
</dbReference>
<feature type="compositionally biased region" description="Polar residues" evidence="6">
    <location>
        <begin position="182"/>
        <end position="198"/>
    </location>
</feature>
<name>A0A9Q0VQ78_9ROSI</name>
<dbReference type="GO" id="GO:0003700">
    <property type="term" value="F:DNA-binding transcription factor activity"/>
    <property type="evidence" value="ECO:0007669"/>
    <property type="project" value="InterPro"/>
</dbReference>
<comment type="caution">
    <text evidence="8">The sequence shown here is derived from an EMBL/GenBank/DDBJ whole genome shotgun (WGS) entry which is preliminary data.</text>
</comment>
<dbReference type="AlphaFoldDB" id="A0A9Q0VQ78"/>
<dbReference type="Proteomes" id="UP001151752">
    <property type="component" value="Unassembled WGS sequence"/>
</dbReference>
<dbReference type="PANTHER" id="PTHR32096">
    <property type="entry name" value="WRKY TRANSCRIPTION FACTOR 30-RELATED-RELATED"/>
    <property type="match status" value="1"/>
</dbReference>
<evidence type="ECO:0000256" key="4">
    <source>
        <dbReference type="ARBA" id="ARBA00023163"/>
    </source>
</evidence>
<feature type="region of interest" description="Disordered" evidence="6">
    <location>
        <begin position="107"/>
        <end position="207"/>
    </location>
</feature>
<accession>A0A9Q0VQ78</accession>
<keyword evidence="3" id="KW-0238">DNA-binding</keyword>
<feature type="domain" description="WRKY" evidence="7">
    <location>
        <begin position="215"/>
        <end position="262"/>
    </location>
</feature>
<dbReference type="EMBL" id="JAPFFM010000008">
    <property type="protein sequence ID" value="KAJ6752617.1"/>
    <property type="molecule type" value="Genomic_DNA"/>
</dbReference>
<evidence type="ECO:0000256" key="5">
    <source>
        <dbReference type="ARBA" id="ARBA00023242"/>
    </source>
</evidence>
<dbReference type="InterPro" id="IPR044810">
    <property type="entry name" value="WRKY_plant"/>
</dbReference>
<dbReference type="SUPFAM" id="SSF118290">
    <property type="entry name" value="WRKY DNA-binding domain"/>
    <property type="match status" value="1"/>
</dbReference>
<feature type="region of interest" description="Disordered" evidence="6">
    <location>
        <begin position="232"/>
        <end position="287"/>
    </location>
</feature>
<dbReference type="PROSITE" id="PS50811">
    <property type="entry name" value="WRKY"/>
    <property type="match status" value="1"/>
</dbReference>
<feature type="compositionally biased region" description="Polar residues" evidence="6">
    <location>
        <begin position="272"/>
        <end position="283"/>
    </location>
</feature>
<dbReference type="GO" id="GO:0000976">
    <property type="term" value="F:transcription cis-regulatory region binding"/>
    <property type="evidence" value="ECO:0007669"/>
    <property type="project" value="TreeGrafter"/>
</dbReference>
<keyword evidence="5" id="KW-0539">Nucleus</keyword>
<feature type="compositionally biased region" description="Basic residues" evidence="6">
    <location>
        <begin position="129"/>
        <end position="139"/>
    </location>
</feature>
<dbReference type="InterPro" id="IPR003657">
    <property type="entry name" value="WRKY_dom"/>
</dbReference>
<evidence type="ECO:0000313" key="8">
    <source>
        <dbReference type="EMBL" id="KAJ6752617.1"/>
    </source>
</evidence>
<dbReference type="Gene3D" id="2.20.25.80">
    <property type="entry name" value="WRKY domain"/>
    <property type="match status" value="1"/>
</dbReference>
<keyword evidence="2" id="KW-0805">Transcription regulation</keyword>
<dbReference type="Pfam" id="PF03106">
    <property type="entry name" value="WRKY"/>
    <property type="match status" value="1"/>
</dbReference>
<keyword evidence="4" id="KW-0804">Transcription</keyword>
<dbReference type="InterPro" id="IPR036576">
    <property type="entry name" value="WRKY_dom_sf"/>
</dbReference>
<proteinExistence type="predicted"/>
<comment type="subcellular location">
    <subcellularLocation>
        <location evidence="1">Nucleus</location>
    </subcellularLocation>
</comment>
<reference evidence="8" key="2">
    <citation type="journal article" date="2023" name="Int. J. Mol. Sci.">
        <title>De Novo Assembly and Annotation of 11 Diverse Shrub Willow (Salix) Genomes Reveals Novel Gene Organization in Sex-Linked Regions.</title>
        <authorList>
            <person name="Hyden B."/>
            <person name="Feng K."/>
            <person name="Yates T.B."/>
            <person name="Jawdy S."/>
            <person name="Cereghino C."/>
            <person name="Smart L.B."/>
            <person name="Muchero W."/>
        </authorList>
    </citation>
    <scope>NUCLEOTIDE SEQUENCE</scope>
    <source>
        <tissue evidence="8">Shoot tip</tissue>
    </source>
</reference>
<keyword evidence="9" id="KW-1185">Reference proteome</keyword>
<dbReference type="SMART" id="SM00774">
    <property type="entry name" value="WRKY"/>
    <property type="match status" value="1"/>
</dbReference>
<evidence type="ECO:0000259" key="7">
    <source>
        <dbReference type="PROSITE" id="PS50811"/>
    </source>
</evidence>
<evidence type="ECO:0000256" key="2">
    <source>
        <dbReference type="ARBA" id="ARBA00023015"/>
    </source>
</evidence>
<dbReference type="GO" id="GO:0005634">
    <property type="term" value="C:nucleus"/>
    <property type="evidence" value="ECO:0007669"/>
    <property type="project" value="UniProtKB-SubCell"/>
</dbReference>
<evidence type="ECO:0000313" key="9">
    <source>
        <dbReference type="Proteomes" id="UP001151752"/>
    </source>
</evidence>
<organism evidence="8 9">
    <name type="scientific">Salix koriyanagi</name>
    <dbReference type="NCBI Taxonomy" id="2511006"/>
    <lineage>
        <taxon>Eukaryota</taxon>
        <taxon>Viridiplantae</taxon>
        <taxon>Streptophyta</taxon>
        <taxon>Embryophyta</taxon>
        <taxon>Tracheophyta</taxon>
        <taxon>Spermatophyta</taxon>
        <taxon>Magnoliopsida</taxon>
        <taxon>eudicotyledons</taxon>
        <taxon>Gunneridae</taxon>
        <taxon>Pentapetalae</taxon>
        <taxon>rosids</taxon>
        <taxon>fabids</taxon>
        <taxon>Malpighiales</taxon>
        <taxon>Salicaceae</taxon>
        <taxon>Saliceae</taxon>
        <taxon>Salix</taxon>
    </lineage>
</organism>
<feature type="compositionally biased region" description="Low complexity" evidence="6">
    <location>
        <begin position="154"/>
        <end position="181"/>
    </location>
</feature>
<evidence type="ECO:0000256" key="1">
    <source>
        <dbReference type="ARBA" id="ARBA00004123"/>
    </source>
</evidence>
<sequence length="364" mass="40405">MAEGQDWDLYAIVRSCTSAAANRNSSGTTSENFENPFESLASLTFDDDDDQEFNPFSFPNLAVQPTNNNSLQELQDSYKPFLPCYSASGLQGDHNDNIPASSSISDFGVIFSGQNPPQLAHQQRQQNHDHHHHHHHHQRQQQPPPPPSTSVSISPRFRSRQQQPQHVLQQQQNQRRQLHQLGTSASSIFPLTPQSQTPRSRKKKNNQKRLVLHVAAENLSNDVWAWRKYGQKPIKGSPYPSTRNKVQQAVPKPEEKESEQPSISADKGLCSSPLSATSLSPRTPLSAPIDRVETAVNDQEMKIENLKGGHGLMGSDDDDDCNNDINDDYDDDLLIPNMALNEDFIKGFQELVSASEGGGGGSSK</sequence>
<reference evidence="8" key="1">
    <citation type="submission" date="2022-11" db="EMBL/GenBank/DDBJ databases">
        <authorList>
            <person name="Hyden B.L."/>
            <person name="Feng K."/>
            <person name="Yates T."/>
            <person name="Jawdy S."/>
            <person name="Smart L.B."/>
            <person name="Muchero W."/>
        </authorList>
    </citation>
    <scope>NUCLEOTIDE SEQUENCE</scope>
    <source>
        <tissue evidence="8">Shoot tip</tissue>
    </source>
</reference>
<evidence type="ECO:0000256" key="6">
    <source>
        <dbReference type="SAM" id="MobiDB-lite"/>
    </source>
</evidence>
<protein>
    <submittedName>
        <fullName evidence="8">WRKY TRANSCRIPTION FACTOR 27-RELATED</fullName>
    </submittedName>
</protein>
<gene>
    <name evidence="8" type="ORF">OIU74_027440</name>
</gene>
<evidence type="ECO:0000256" key="3">
    <source>
        <dbReference type="ARBA" id="ARBA00023125"/>
    </source>
</evidence>